<gene>
    <name evidence="5" type="ORF">H8S11_02840</name>
</gene>
<dbReference type="Proteomes" id="UP000628736">
    <property type="component" value="Unassembled WGS sequence"/>
</dbReference>
<organism evidence="5 6">
    <name type="scientific">Flintibacter hominis</name>
    <dbReference type="NCBI Taxonomy" id="2763048"/>
    <lineage>
        <taxon>Bacteria</taxon>
        <taxon>Bacillati</taxon>
        <taxon>Bacillota</taxon>
        <taxon>Clostridia</taxon>
        <taxon>Eubacteriales</taxon>
        <taxon>Flintibacter</taxon>
    </lineage>
</organism>
<feature type="transmembrane region" description="Helical" evidence="3">
    <location>
        <begin position="79"/>
        <end position="98"/>
    </location>
</feature>
<keyword evidence="3" id="KW-1133">Transmembrane helix</keyword>
<sequence length="253" mass="28883">MKNNCDIVRDLLPLYVDGVCSQESAKLVEEHLTDCQSCRELLDKLRGEEEIIPGSPSAAPPEDGAKVLERTARTVGFHVVRALVGIFAIVMIWMVYLWQEGMAGQGNYRYVSYGLHEIFNLVILITVAATWIWMIAVLWRIVRQKRWRRYWALALTLALLAGAQIAYFVWMSGYTAHTGVAQVLKVTDQTHVVVQIGEEIWEMETVPILSDLLEEDGTVYMIDYYTRTDRPGWAYLNYVWDIVINGQGEYTDG</sequence>
<protein>
    <recommendedName>
        <fullName evidence="2">Anti-sigma-W factor RsiW</fullName>
    </recommendedName>
</protein>
<keyword evidence="6" id="KW-1185">Reference proteome</keyword>
<dbReference type="Pfam" id="PF13490">
    <property type="entry name" value="zf-HC2"/>
    <property type="match status" value="1"/>
</dbReference>
<dbReference type="AlphaFoldDB" id="A0A8J6J8A7"/>
<evidence type="ECO:0000256" key="2">
    <source>
        <dbReference type="ARBA" id="ARBA00024438"/>
    </source>
</evidence>
<comment type="similarity">
    <text evidence="1">Belongs to the zinc-associated anti-sigma factor (ZAS) superfamily. Anti-sigma-W factor family.</text>
</comment>
<evidence type="ECO:0000313" key="5">
    <source>
        <dbReference type="EMBL" id="MBC5721757.1"/>
    </source>
</evidence>
<name>A0A8J6J8A7_9FIRM</name>
<comment type="caution">
    <text evidence="5">The sequence shown here is derived from an EMBL/GenBank/DDBJ whole genome shotgun (WGS) entry which is preliminary data.</text>
</comment>
<evidence type="ECO:0000256" key="1">
    <source>
        <dbReference type="ARBA" id="ARBA00024353"/>
    </source>
</evidence>
<evidence type="ECO:0000313" key="6">
    <source>
        <dbReference type="Proteomes" id="UP000628736"/>
    </source>
</evidence>
<keyword evidence="3" id="KW-0812">Transmembrane</keyword>
<dbReference type="EMBL" id="JACOPO010000001">
    <property type="protein sequence ID" value="MBC5721757.1"/>
    <property type="molecule type" value="Genomic_DNA"/>
</dbReference>
<feature type="transmembrane region" description="Helical" evidence="3">
    <location>
        <begin position="118"/>
        <end position="138"/>
    </location>
</feature>
<dbReference type="InterPro" id="IPR041916">
    <property type="entry name" value="Anti_sigma_zinc_sf"/>
</dbReference>
<proteinExistence type="inferred from homology"/>
<dbReference type="InterPro" id="IPR027383">
    <property type="entry name" value="Znf_put"/>
</dbReference>
<feature type="transmembrane region" description="Helical" evidence="3">
    <location>
        <begin position="150"/>
        <end position="170"/>
    </location>
</feature>
<dbReference type="RefSeq" id="WP_147572175.1">
    <property type="nucleotide sequence ID" value="NZ_JACOPO010000001.1"/>
</dbReference>
<accession>A0A8J6J8A7</accession>
<reference evidence="5" key="1">
    <citation type="submission" date="2020-08" db="EMBL/GenBank/DDBJ databases">
        <title>Genome public.</title>
        <authorList>
            <person name="Liu C."/>
            <person name="Sun Q."/>
        </authorList>
    </citation>
    <scope>NUCLEOTIDE SEQUENCE</scope>
    <source>
        <strain evidence="5">NSJ-23</strain>
    </source>
</reference>
<dbReference type="Gene3D" id="1.10.10.1320">
    <property type="entry name" value="Anti-sigma factor, zinc-finger domain"/>
    <property type="match status" value="1"/>
</dbReference>
<evidence type="ECO:0000259" key="4">
    <source>
        <dbReference type="Pfam" id="PF13490"/>
    </source>
</evidence>
<feature type="domain" description="Putative zinc-finger" evidence="4">
    <location>
        <begin position="5"/>
        <end position="39"/>
    </location>
</feature>
<evidence type="ECO:0000256" key="3">
    <source>
        <dbReference type="SAM" id="Phobius"/>
    </source>
</evidence>
<keyword evidence="3" id="KW-0472">Membrane</keyword>